<dbReference type="PROSITE" id="PS51186">
    <property type="entry name" value="GNAT"/>
    <property type="match status" value="1"/>
</dbReference>
<organism evidence="2 3">
    <name type="scientific">Alloacidobacterium dinghuense</name>
    <dbReference type="NCBI Taxonomy" id="2763107"/>
    <lineage>
        <taxon>Bacteria</taxon>
        <taxon>Pseudomonadati</taxon>
        <taxon>Acidobacteriota</taxon>
        <taxon>Terriglobia</taxon>
        <taxon>Terriglobales</taxon>
        <taxon>Acidobacteriaceae</taxon>
        <taxon>Alloacidobacterium</taxon>
    </lineage>
</organism>
<feature type="domain" description="N-acetyltransferase" evidence="1">
    <location>
        <begin position="9"/>
        <end position="178"/>
    </location>
</feature>
<proteinExistence type="predicted"/>
<dbReference type="EMBL" id="CP060394">
    <property type="protein sequence ID" value="QNI34917.1"/>
    <property type="molecule type" value="Genomic_DNA"/>
</dbReference>
<dbReference type="InterPro" id="IPR000182">
    <property type="entry name" value="GNAT_dom"/>
</dbReference>
<sequence>MTILQTSRLILRRWRDSDRRPFAEINADPRVMEFFPNLLTREQSDRAIDRIEASFTKHGFGLCAVEQLSSHEFLGFIGLSVPNFEAAFTPCVEIGWRLAAHAWGQGFATEGAKAIVAYAFETLKLASLVSFTAEQNMRSRRVMERIGMTFDTADSFDHPILPEGHLLRRHVLYRLRAPGVRQPVK</sequence>
<dbReference type="SUPFAM" id="SSF55729">
    <property type="entry name" value="Acyl-CoA N-acyltransferases (Nat)"/>
    <property type="match status" value="1"/>
</dbReference>
<keyword evidence="2" id="KW-0808">Transferase</keyword>
<evidence type="ECO:0000259" key="1">
    <source>
        <dbReference type="PROSITE" id="PS51186"/>
    </source>
</evidence>
<dbReference type="AlphaFoldDB" id="A0A7G8BQU7"/>
<dbReference type="PANTHER" id="PTHR43792:SF1">
    <property type="entry name" value="N-ACETYLTRANSFERASE DOMAIN-CONTAINING PROTEIN"/>
    <property type="match status" value="1"/>
</dbReference>
<evidence type="ECO:0000313" key="3">
    <source>
        <dbReference type="Proteomes" id="UP000515312"/>
    </source>
</evidence>
<reference evidence="2 3" key="1">
    <citation type="submission" date="2020-08" db="EMBL/GenBank/DDBJ databases">
        <title>Edaphobacter telluris sp. nov. and Acidobacterium dinghuensis sp. nov., two acidobacteria isolated from forest soil.</title>
        <authorList>
            <person name="Fu J."/>
            <person name="Qiu L."/>
        </authorList>
    </citation>
    <scope>NUCLEOTIDE SEQUENCE [LARGE SCALE GENOMIC DNA]</scope>
    <source>
        <strain evidence="2">4Y35</strain>
    </source>
</reference>
<dbReference type="KEGG" id="adin:H7849_10735"/>
<name>A0A7G8BQU7_9BACT</name>
<dbReference type="PANTHER" id="PTHR43792">
    <property type="entry name" value="GNAT FAMILY, PUTATIVE (AFU_ORTHOLOGUE AFUA_3G00765)-RELATED-RELATED"/>
    <property type="match status" value="1"/>
</dbReference>
<dbReference type="InterPro" id="IPR051531">
    <property type="entry name" value="N-acetyltransferase"/>
</dbReference>
<dbReference type="GO" id="GO:0016747">
    <property type="term" value="F:acyltransferase activity, transferring groups other than amino-acyl groups"/>
    <property type="evidence" value="ECO:0007669"/>
    <property type="project" value="InterPro"/>
</dbReference>
<dbReference type="Proteomes" id="UP000515312">
    <property type="component" value="Chromosome"/>
</dbReference>
<dbReference type="InterPro" id="IPR016181">
    <property type="entry name" value="Acyl_CoA_acyltransferase"/>
</dbReference>
<dbReference type="Pfam" id="PF13302">
    <property type="entry name" value="Acetyltransf_3"/>
    <property type="match status" value="1"/>
</dbReference>
<dbReference type="Gene3D" id="3.40.630.30">
    <property type="match status" value="1"/>
</dbReference>
<evidence type="ECO:0000313" key="2">
    <source>
        <dbReference type="EMBL" id="QNI34917.1"/>
    </source>
</evidence>
<protein>
    <submittedName>
        <fullName evidence="2">GNAT family N-acetyltransferase</fullName>
    </submittedName>
</protein>
<gene>
    <name evidence="2" type="ORF">H7849_10735</name>
</gene>
<keyword evidence="3" id="KW-1185">Reference proteome</keyword>
<accession>A0A7G8BQU7</accession>